<accession>A0A4R6UXE0</accession>
<dbReference type="InterPro" id="IPR001753">
    <property type="entry name" value="Enoyl-CoA_hydra/iso"/>
</dbReference>
<dbReference type="GO" id="GO:0003824">
    <property type="term" value="F:catalytic activity"/>
    <property type="evidence" value="ECO:0007669"/>
    <property type="project" value="UniProtKB-ARBA"/>
</dbReference>
<evidence type="ECO:0000313" key="1">
    <source>
        <dbReference type="EMBL" id="TDQ50956.1"/>
    </source>
</evidence>
<evidence type="ECO:0000313" key="2">
    <source>
        <dbReference type="Proteomes" id="UP000295705"/>
    </source>
</evidence>
<proteinExistence type="predicted"/>
<dbReference type="PANTHER" id="PTHR11941">
    <property type="entry name" value="ENOYL-COA HYDRATASE-RELATED"/>
    <property type="match status" value="1"/>
</dbReference>
<dbReference type="RefSeq" id="WP_133829013.1">
    <property type="nucleotide sequence ID" value="NZ_BAABHR010000003.1"/>
</dbReference>
<dbReference type="Gene3D" id="3.90.226.10">
    <property type="entry name" value="2-enoyl-CoA Hydratase, Chain A, domain 1"/>
    <property type="match status" value="1"/>
</dbReference>
<dbReference type="CDD" id="cd06558">
    <property type="entry name" value="crotonase-like"/>
    <property type="match status" value="1"/>
</dbReference>
<dbReference type="AlphaFoldDB" id="A0A4R6UXE0"/>
<dbReference type="SUPFAM" id="SSF52096">
    <property type="entry name" value="ClpP/crotonase"/>
    <property type="match status" value="1"/>
</dbReference>
<gene>
    <name evidence="1" type="ORF">EV188_109165</name>
</gene>
<sequence>MTVSLERSEDGHVATLRFASDHPMNVFTTATLETMLERVREVGADRDVRVLLVAGKDTVFSGGADLNDLGGLDDDAYRHYIATEYRLFAEIEALPLVTVALVAGPCVGNAAELALACDFRIVTSDARIGLPEMRVGFVAPSQRLTAYVGIGKAKELLYGGRLLAADEALGLGLVTTVTDDLPAEAAKAAARYAGYAATALAATKRGIHRCYGIDADPPGRTFDAQEQAAAFATFRGPDYAEGAAATLEGRRPVFTAPRATGGPTA</sequence>
<dbReference type="Pfam" id="PF00378">
    <property type="entry name" value="ECH_1"/>
    <property type="match status" value="1"/>
</dbReference>
<dbReference type="PANTHER" id="PTHR11941:SF54">
    <property type="entry name" value="ENOYL-COA HYDRATASE, MITOCHONDRIAL"/>
    <property type="match status" value="1"/>
</dbReference>
<dbReference type="OrthoDB" id="5174409at2"/>
<reference evidence="1 2" key="1">
    <citation type="submission" date="2019-03" db="EMBL/GenBank/DDBJ databases">
        <title>Genomic Encyclopedia of Type Strains, Phase IV (KMG-IV): sequencing the most valuable type-strain genomes for metagenomic binning, comparative biology and taxonomic classification.</title>
        <authorList>
            <person name="Goeker M."/>
        </authorList>
    </citation>
    <scope>NUCLEOTIDE SEQUENCE [LARGE SCALE GENOMIC DNA]</scope>
    <source>
        <strain evidence="1 2">DSM 45775</strain>
    </source>
</reference>
<organism evidence="1 2">
    <name type="scientific">Actinomycetospora succinea</name>
    <dbReference type="NCBI Taxonomy" id="663603"/>
    <lineage>
        <taxon>Bacteria</taxon>
        <taxon>Bacillati</taxon>
        <taxon>Actinomycetota</taxon>
        <taxon>Actinomycetes</taxon>
        <taxon>Pseudonocardiales</taxon>
        <taxon>Pseudonocardiaceae</taxon>
        <taxon>Actinomycetospora</taxon>
    </lineage>
</organism>
<dbReference type="GO" id="GO:0006635">
    <property type="term" value="P:fatty acid beta-oxidation"/>
    <property type="evidence" value="ECO:0007669"/>
    <property type="project" value="TreeGrafter"/>
</dbReference>
<name>A0A4R6UXE0_9PSEU</name>
<dbReference type="EMBL" id="SNYO01000009">
    <property type="protein sequence ID" value="TDQ50956.1"/>
    <property type="molecule type" value="Genomic_DNA"/>
</dbReference>
<dbReference type="InterPro" id="IPR029045">
    <property type="entry name" value="ClpP/crotonase-like_dom_sf"/>
</dbReference>
<comment type="caution">
    <text evidence="1">The sequence shown here is derived from an EMBL/GenBank/DDBJ whole genome shotgun (WGS) entry which is preliminary data.</text>
</comment>
<protein>
    <submittedName>
        <fullName evidence="1">Enoyl-CoA hydratase/enoyl-CoA hydratase</fullName>
    </submittedName>
</protein>
<dbReference type="Proteomes" id="UP000295705">
    <property type="component" value="Unassembled WGS sequence"/>
</dbReference>
<keyword evidence="2" id="KW-1185">Reference proteome</keyword>